<evidence type="ECO:0000256" key="10">
    <source>
        <dbReference type="ARBA" id="ARBA00023239"/>
    </source>
</evidence>
<dbReference type="GO" id="GO:0061799">
    <property type="term" value="F:cyclic pyranopterin monophosphate synthase activity"/>
    <property type="evidence" value="ECO:0007669"/>
    <property type="project" value="UniProtKB-EC"/>
</dbReference>
<reference evidence="15" key="2">
    <citation type="journal article" date="2022" name="Front. Microbiol.">
        <title>Comparative Genomic Analysis Revealed Distinct Molecular Components and Organization of CO2-Concentrating Mechanism in Thermophilic Cyanobacteria.</title>
        <authorList>
            <person name="Tang J."/>
            <person name="Zhou H."/>
            <person name="Yao D."/>
            <person name="Riaz S."/>
            <person name="You D."/>
            <person name="Klepacz-Smolka A."/>
            <person name="Daroch M."/>
        </authorList>
    </citation>
    <scope>NUCLEOTIDE SEQUENCE [LARGE SCALE GENOMIC DNA]</scope>
    <source>
        <strain evidence="15">PCC 6715</strain>
    </source>
</reference>
<evidence type="ECO:0000256" key="11">
    <source>
        <dbReference type="HAMAP-Rule" id="MF_00316"/>
    </source>
</evidence>
<keyword evidence="5 11" id="KW-0479">Metal-binding</keyword>
<accession>A0A2D2PZI2</accession>
<evidence type="ECO:0000313" key="15">
    <source>
        <dbReference type="Proteomes" id="UP000231057"/>
    </source>
</evidence>
<dbReference type="InterPro" id="IPR025877">
    <property type="entry name" value="MobA-like_NTP_Trfase"/>
</dbReference>
<feature type="domain" description="MobA-like NTP transferase" evidence="13">
    <location>
        <begin position="163"/>
        <end position="311"/>
    </location>
</feature>
<evidence type="ECO:0000313" key="14">
    <source>
        <dbReference type="EMBL" id="ATS17660.1"/>
    </source>
</evidence>
<comment type="catalytic activity">
    <reaction evidence="11">
        <text>Mo-molybdopterin + GTP + H(+) = Mo-molybdopterin guanine dinucleotide + diphosphate</text>
        <dbReference type="Rhea" id="RHEA:34243"/>
        <dbReference type="ChEBI" id="CHEBI:15378"/>
        <dbReference type="ChEBI" id="CHEBI:33019"/>
        <dbReference type="ChEBI" id="CHEBI:37565"/>
        <dbReference type="ChEBI" id="CHEBI:71302"/>
        <dbReference type="ChEBI" id="CHEBI:71310"/>
        <dbReference type="EC" id="2.7.7.77"/>
    </reaction>
</comment>
<dbReference type="SUPFAM" id="SSF53448">
    <property type="entry name" value="Nucleotide-diphospho-sugar transferases"/>
    <property type="match status" value="1"/>
</dbReference>
<dbReference type="CDD" id="cd01420">
    <property type="entry name" value="MoaC_PE"/>
    <property type="match status" value="1"/>
</dbReference>
<proteinExistence type="inferred from homology"/>
<dbReference type="OrthoDB" id="9794429at2"/>
<evidence type="ECO:0000256" key="5">
    <source>
        <dbReference type="ARBA" id="ARBA00022723"/>
    </source>
</evidence>
<comment type="similarity">
    <text evidence="11">Belongs to the MobA family.</text>
</comment>
<dbReference type="KEGG" id="slw:BRW62_01640"/>
<dbReference type="EMBL" id="CP018092">
    <property type="protein sequence ID" value="ATS17660.1"/>
    <property type="molecule type" value="Genomic_DNA"/>
</dbReference>
<feature type="binding site" evidence="11">
    <location>
        <position position="225"/>
    </location>
    <ligand>
        <name>GTP</name>
        <dbReference type="ChEBI" id="CHEBI:37565"/>
    </ligand>
</feature>
<feature type="binding site" evidence="11">
    <location>
        <begin position="166"/>
        <end position="168"/>
    </location>
    <ligand>
        <name>GTP</name>
        <dbReference type="ChEBI" id="CHEBI:37565"/>
    </ligand>
</feature>
<evidence type="ECO:0000259" key="12">
    <source>
        <dbReference type="Pfam" id="PF01967"/>
    </source>
</evidence>
<evidence type="ECO:0000256" key="1">
    <source>
        <dbReference type="ARBA" id="ARBA00001637"/>
    </source>
</evidence>
<dbReference type="GO" id="GO:0005737">
    <property type="term" value="C:cytoplasm"/>
    <property type="evidence" value="ECO:0007669"/>
    <property type="project" value="UniProtKB-SubCell"/>
</dbReference>
<name>A0A2D2PZI2_PARLV</name>
<dbReference type="NCBIfam" id="TIGR00581">
    <property type="entry name" value="moaC"/>
    <property type="match status" value="1"/>
</dbReference>
<keyword evidence="9 11" id="KW-0501">Molybdenum cofactor biosynthesis</keyword>
<evidence type="ECO:0000256" key="3">
    <source>
        <dbReference type="ARBA" id="ARBA00022490"/>
    </source>
</evidence>
<comment type="subcellular location">
    <subcellularLocation>
        <location evidence="11">Cytoplasm</location>
    </subcellularLocation>
</comment>
<dbReference type="NCBIfam" id="NF006870">
    <property type="entry name" value="PRK09364.1"/>
    <property type="match status" value="1"/>
</dbReference>
<dbReference type="GO" id="GO:0006777">
    <property type="term" value="P:Mo-molybdopterin cofactor biosynthetic process"/>
    <property type="evidence" value="ECO:0007669"/>
    <property type="project" value="UniProtKB-KW"/>
</dbReference>
<dbReference type="InterPro" id="IPR036522">
    <property type="entry name" value="MoaC_sf"/>
</dbReference>
<comment type="catalytic activity">
    <reaction evidence="1">
        <text>(8S)-3',8-cyclo-7,8-dihydroguanosine 5'-triphosphate = cyclic pyranopterin phosphate + diphosphate</text>
        <dbReference type="Rhea" id="RHEA:49580"/>
        <dbReference type="ChEBI" id="CHEBI:33019"/>
        <dbReference type="ChEBI" id="CHEBI:59648"/>
        <dbReference type="ChEBI" id="CHEBI:131766"/>
        <dbReference type="EC" id="4.6.1.17"/>
    </reaction>
</comment>
<sequence>MFSHINENQQPQMVDISDKDVSDRRAVAAALIELPPVFLAYQQENELCLKKGAVLQTAIIAGTMAVKRTAEAIPFCHPLPITACQFRCELLPLADKLQIRLECEVKTRDRTGVEMESLHGVTVAALTVYDMCKALSSNIVIRDVRLLAKSGGKKTLGQYPLYGLVLTGGKSERMGRDKALLDYYGQPHAQYLYHLLSQYCEQVFLSARSQQWQGTPLADLPTLGDTLPSEGPISGILTALRTYSQVNWLVVACDLPYLKAETLFPLLQQYREDVVATCYHHPQERFPEPLCAIYTPQALGVFEAAYAAGERCPVKVLQQAVCHCIAPCHPTTTANINTPEDYTHALHDVRAQ</sequence>
<dbReference type="GO" id="GO:0005525">
    <property type="term" value="F:GTP binding"/>
    <property type="evidence" value="ECO:0007669"/>
    <property type="project" value="UniProtKB-UniRule"/>
</dbReference>
<dbReference type="InterPro" id="IPR013482">
    <property type="entry name" value="Molybde_CF_guanTrfase"/>
</dbReference>
<keyword evidence="8 11" id="KW-0342">GTP-binding</keyword>
<comment type="cofactor">
    <cofactor evidence="11">
        <name>Mg(2+)</name>
        <dbReference type="ChEBI" id="CHEBI:18420"/>
    </cofactor>
</comment>
<gene>
    <name evidence="11" type="primary">mobA</name>
    <name evidence="14" type="ORF">BRW62_01640</name>
</gene>
<dbReference type="AlphaFoldDB" id="A0A2D2PZI2"/>
<dbReference type="Proteomes" id="UP000231057">
    <property type="component" value="Chromosome"/>
</dbReference>
<keyword evidence="6 11" id="KW-0547">Nucleotide-binding</keyword>
<evidence type="ECO:0000259" key="13">
    <source>
        <dbReference type="Pfam" id="PF12804"/>
    </source>
</evidence>
<dbReference type="EC" id="2.7.7.77" evidence="11"/>
<evidence type="ECO:0000256" key="8">
    <source>
        <dbReference type="ARBA" id="ARBA00023134"/>
    </source>
</evidence>
<comment type="function">
    <text evidence="11">Transfers a GMP moiety from GTP to Mo-molybdopterin (Mo-MPT) cofactor (Moco or molybdenum cofactor) to form Mo-molybdopterin guanine dinucleotide (Mo-MGD) cofactor.</text>
</comment>
<evidence type="ECO:0000256" key="9">
    <source>
        <dbReference type="ARBA" id="ARBA00023150"/>
    </source>
</evidence>
<dbReference type="PANTHER" id="PTHR19136:SF81">
    <property type="entry name" value="MOLYBDENUM COFACTOR GUANYLYLTRANSFERASE"/>
    <property type="match status" value="1"/>
</dbReference>
<comment type="domain">
    <text evidence="11">The N-terminal domain determines nucleotide recognition and specific binding, while the C-terminal domain determines the specific binding to the target protein.</text>
</comment>
<dbReference type="Pfam" id="PF12804">
    <property type="entry name" value="NTP_transf_3"/>
    <property type="match status" value="1"/>
</dbReference>
<feature type="binding site" evidence="11">
    <location>
        <position position="254"/>
    </location>
    <ligand>
        <name>Mg(2+)</name>
        <dbReference type="ChEBI" id="CHEBI:18420"/>
    </ligand>
</feature>
<evidence type="ECO:0000256" key="7">
    <source>
        <dbReference type="ARBA" id="ARBA00022842"/>
    </source>
</evidence>
<dbReference type="HAMAP" id="MF_00316">
    <property type="entry name" value="MobA"/>
    <property type="match status" value="1"/>
</dbReference>
<feature type="binding site" evidence="11">
    <location>
        <position position="178"/>
    </location>
    <ligand>
        <name>GTP</name>
        <dbReference type="ChEBI" id="CHEBI:37565"/>
    </ligand>
</feature>
<evidence type="ECO:0000256" key="6">
    <source>
        <dbReference type="ARBA" id="ARBA00022741"/>
    </source>
</evidence>
<evidence type="ECO:0000256" key="2">
    <source>
        <dbReference type="ARBA" id="ARBA00005046"/>
    </source>
</evidence>
<dbReference type="CDD" id="cd02503">
    <property type="entry name" value="MobA"/>
    <property type="match status" value="1"/>
</dbReference>
<keyword evidence="3 11" id="KW-0963">Cytoplasm</keyword>
<comment type="caution">
    <text evidence="11">Lacks conserved residue(s) required for the propagation of feature annotation.</text>
</comment>
<dbReference type="PANTHER" id="PTHR19136">
    <property type="entry name" value="MOLYBDENUM COFACTOR GUANYLYLTRANSFERASE"/>
    <property type="match status" value="1"/>
</dbReference>
<organism evidence="14 15">
    <name type="scientific">Parathermosynechococcus lividus PCC 6715</name>
    <dbReference type="NCBI Taxonomy" id="1917166"/>
    <lineage>
        <taxon>Bacteria</taxon>
        <taxon>Bacillati</taxon>
        <taxon>Cyanobacteriota</taxon>
        <taxon>Cyanophyceae</taxon>
        <taxon>Acaryochloridales</taxon>
        <taxon>Thermosynechococcaceae</taxon>
        <taxon>Parathermosynechococcus</taxon>
    </lineage>
</organism>
<evidence type="ECO:0000256" key="4">
    <source>
        <dbReference type="ARBA" id="ARBA00022679"/>
    </source>
</evidence>
<comment type="pathway">
    <text evidence="2">Cofactor biosynthesis; molybdopterin biosynthesis.</text>
</comment>
<keyword evidence="7 11" id="KW-0460">Magnesium</keyword>
<dbReference type="RefSeq" id="WP_099797915.1">
    <property type="nucleotide sequence ID" value="NZ_CP018092.1"/>
</dbReference>
<dbReference type="InterPro" id="IPR047594">
    <property type="entry name" value="MoaC_bact/euk"/>
</dbReference>
<dbReference type="InterPro" id="IPR023045">
    <property type="entry name" value="MoaC"/>
</dbReference>
<feature type="binding site" evidence="11">
    <location>
        <position position="254"/>
    </location>
    <ligand>
        <name>GTP</name>
        <dbReference type="ChEBI" id="CHEBI:37565"/>
    </ligand>
</feature>
<reference evidence="14 15" key="1">
    <citation type="submission" date="2016-11" db="EMBL/GenBank/DDBJ databases">
        <title>Complete genome sequence of thermophilic cyanobacteria strain Synechococcus sp. PCC6715.</title>
        <authorList>
            <person name="Tang J."/>
            <person name="Daroch M."/>
            <person name="Liang Y."/>
            <person name="Jiang D."/>
            <person name="Shah M."/>
        </authorList>
    </citation>
    <scope>NUCLEOTIDE SEQUENCE [LARGE SCALE GENOMIC DNA]</scope>
    <source>
        <strain evidence="14 15">PCC 6715</strain>
    </source>
</reference>
<keyword evidence="10" id="KW-0456">Lyase</keyword>
<dbReference type="Pfam" id="PF01967">
    <property type="entry name" value="MoaC"/>
    <property type="match status" value="1"/>
</dbReference>
<dbReference type="InterPro" id="IPR002820">
    <property type="entry name" value="Mopterin_CF_biosynth-C_dom"/>
</dbReference>
<keyword evidence="15" id="KW-1185">Reference proteome</keyword>
<dbReference type="GO" id="GO:0046872">
    <property type="term" value="F:metal ion binding"/>
    <property type="evidence" value="ECO:0007669"/>
    <property type="project" value="UniProtKB-KW"/>
</dbReference>
<dbReference type="UniPathway" id="UPA00344"/>
<keyword evidence="4 11" id="KW-0808">Transferase</keyword>
<dbReference type="InterPro" id="IPR029044">
    <property type="entry name" value="Nucleotide-diphossugar_trans"/>
</dbReference>
<dbReference type="Gene3D" id="3.30.70.640">
    <property type="entry name" value="Molybdopterin cofactor biosynthesis C (MoaC) domain"/>
    <property type="match status" value="1"/>
</dbReference>
<dbReference type="GO" id="GO:0061603">
    <property type="term" value="F:molybdenum cofactor guanylyltransferase activity"/>
    <property type="evidence" value="ECO:0007669"/>
    <property type="project" value="UniProtKB-EC"/>
</dbReference>
<protein>
    <recommendedName>
        <fullName evidence="11">Probable molybdenum cofactor guanylyltransferase</fullName>
        <shortName evidence="11">MoCo guanylyltransferase</shortName>
        <ecNumber evidence="11">2.7.7.77</ecNumber>
    </recommendedName>
    <alternativeName>
        <fullName evidence="11">GTP:molybdopterin guanylyltransferase</fullName>
    </alternativeName>
    <alternativeName>
        <fullName evidence="11">Mo-MPT guanylyltransferase</fullName>
    </alternativeName>
    <alternativeName>
        <fullName evidence="11">Molybdopterin guanylyltransferase</fullName>
    </alternativeName>
    <alternativeName>
        <fullName evidence="11">Molybdopterin-guanine dinucleotide synthase</fullName>
        <shortName evidence="11">MGD synthase</shortName>
    </alternativeName>
</protein>
<dbReference type="SUPFAM" id="SSF55040">
    <property type="entry name" value="Molybdenum cofactor biosynthesis protein C, MoaC"/>
    <property type="match status" value="1"/>
</dbReference>
<dbReference type="Gene3D" id="3.90.550.10">
    <property type="entry name" value="Spore Coat Polysaccharide Biosynthesis Protein SpsA, Chain A"/>
    <property type="match status" value="1"/>
</dbReference>
<feature type="domain" description="Molybdopterin cofactor biosynthesis C (MoaC)" evidence="12">
    <location>
        <begin position="13"/>
        <end position="152"/>
    </location>
</feature>